<feature type="domain" description="C2H2-type" evidence="6">
    <location>
        <begin position="107"/>
        <end position="136"/>
    </location>
</feature>
<proteinExistence type="predicted"/>
<keyword evidence="7" id="KW-1185">Reference proteome</keyword>
<evidence type="ECO:0000256" key="4">
    <source>
        <dbReference type="PROSITE-ProRule" id="PRU00042"/>
    </source>
</evidence>
<dbReference type="Gene3D" id="3.30.160.60">
    <property type="entry name" value="Classic Zinc Finger"/>
    <property type="match status" value="3"/>
</dbReference>
<dbReference type="PANTHER" id="PTHR23235:SF170">
    <property type="entry name" value="FI01014P-RELATED"/>
    <property type="match status" value="1"/>
</dbReference>
<evidence type="ECO:0000256" key="3">
    <source>
        <dbReference type="ARBA" id="ARBA00022833"/>
    </source>
</evidence>
<dbReference type="GO" id="GO:0000978">
    <property type="term" value="F:RNA polymerase II cis-regulatory region sequence-specific DNA binding"/>
    <property type="evidence" value="ECO:0007669"/>
    <property type="project" value="TreeGrafter"/>
</dbReference>
<keyword evidence="1" id="KW-0479">Metal-binding</keyword>
<dbReference type="RefSeq" id="XP_026495278.2">
    <property type="nucleotide sequence ID" value="XM_026639493.2"/>
</dbReference>
<evidence type="ECO:0000313" key="8">
    <source>
        <dbReference type="RefSeq" id="XP_026495278.2"/>
    </source>
</evidence>
<feature type="domain" description="C2H2-type" evidence="6">
    <location>
        <begin position="167"/>
        <end position="194"/>
    </location>
</feature>
<feature type="region of interest" description="Disordered" evidence="5">
    <location>
        <begin position="183"/>
        <end position="219"/>
    </location>
</feature>
<protein>
    <submittedName>
        <fullName evidence="8">Transcription factor btd-like</fullName>
    </submittedName>
</protein>
<dbReference type="PROSITE" id="PS00028">
    <property type="entry name" value="ZINC_FINGER_C2H2_1"/>
    <property type="match status" value="3"/>
</dbReference>
<dbReference type="SUPFAM" id="SSF57667">
    <property type="entry name" value="beta-beta-alpha zinc fingers"/>
    <property type="match status" value="2"/>
</dbReference>
<dbReference type="OrthoDB" id="6365676at2759"/>
<dbReference type="InterPro" id="IPR036236">
    <property type="entry name" value="Znf_C2H2_sf"/>
</dbReference>
<sequence>MQYVDPPAQQMMNVMSGYGCGYGRSDALSPASDLSSCSSASSGTWCGSTWREFPPYPQYPAYWPPSTNTEDARELQRRCAKCRCPNCLTEAAGFGPNYGKDGAKREHVCHVPGCGKVYGKTSHLKAHLRWHTGERPFVCNWLFCGKRFTRSDELQRHLRTHTGEKRFACQLCTKRFMRSDHLAKHVKTHANVSRKSKKTKEEEKVETPKPSEDKSEPPQMANQIALAPAPPVSVGSSNYGTVPVTNAAPKQMLNYATVAPHVMHNSSTSYNSSAVFGSGSVMYGSGWCQDVRQEALYARPPARDPRFYQQYPTPLAAYQCASKDNYAVFQGHYNLQPPVAIGQ</sequence>
<dbReference type="GO" id="GO:0008270">
    <property type="term" value="F:zinc ion binding"/>
    <property type="evidence" value="ECO:0007669"/>
    <property type="project" value="UniProtKB-KW"/>
</dbReference>
<dbReference type="PROSITE" id="PS50157">
    <property type="entry name" value="ZINC_FINGER_C2H2_2"/>
    <property type="match status" value="3"/>
</dbReference>
<organism evidence="7 8">
    <name type="scientific">Vanessa tameamea</name>
    <name type="common">Kamehameha butterfly</name>
    <dbReference type="NCBI Taxonomy" id="334116"/>
    <lineage>
        <taxon>Eukaryota</taxon>
        <taxon>Metazoa</taxon>
        <taxon>Ecdysozoa</taxon>
        <taxon>Arthropoda</taxon>
        <taxon>Hexapoda</taxon>
        <taxon>Insecta</taxon>
        <taxon>Pterygota</taxon>
        <taxon>Neoptera</taxon>
        <taxon>Endopterygota</taxon>
        <taxon>Lepidoptera</taxon>
        <taxon>Glossata</taxon>
        <taxon>Ditrysia</taxon>
        <taxon>Papilionoidea</taxon>
        <taxon>Nymphalidae</taxon>
        <taxon>Nymphalinae</taxon>
        <taxon>Vanessa</taxon>
    </lineage>
</organism>
<gene>
    <name evidence="8" type="primary">LOC113400093</name>
</gene>
<dbReference type="AlphaFoldDB" id="A0A8B8IDY4"/>
<dbReference type="GO" id="GO:0005634">
    <property type="term" value="C:nucleus"/>
    <property type="evidence" value="ECO:0007669"/>
    <property type="project" value="UniProtKB-SubCell"/>
</dbReference>
<accession>A0A8B8IDY4</accession>
<dbReference type="GeneID" id="113400093"/>
<dbReference type="SMART" id="SM00355">
    <property type="entry name" value="ZnF_C2H2"/>
    <property type="match status" value="3"/>
</dbReference>
<dbReference type="OMA" id="QRRCAKC"/>
<dbReference type="Pfam" id="PF00096">
    <property type="entry name" value="zf-C2H2"/>
    <property type="match status" value="3"/>
</dbReference>
<keyword evidence="2 4" id="KW-0863">Zinc-finger</keyword>
<evidence type="ECO:0000256" key="5">
    <source>
        <dbReference type="SAM" id="MobiDB-lite"/>
    </source>
</evidence>
<keyword evidence="3" id="KW-0862">Zinc</keyword>
<evidence type="ECO:0000313" key="7">
    <source>
        <dbReference type="Proteomes" id="UP001652626"/>
    </source>
</evidence>
<evidence type="ECO:0000259" key="6">
    <source>
        <dbReference type="PROSITE" id="PS50157"/>
    </source>
</evidence>
<dbReference type="Proteomes" id="UP001652626">
    <property type="component" value="Chromosome 8"/>
</dbReference>
<feature type="compositionally biased region" description="Basic and acidic residues" evidence="5">
    <location>
        <begin position="199"/>
        <end position="216"/>
    </location>
</feature>
<dbReference type="GO" id="GO:0000981">
    <property type="term" value="F:DNA-binding transcription factor activity, RNA polymerase II-specific"/>
    <property type="evidence" value="ECO:0007669"/>
    <property type="project" value="TreeGrafter"/>
</dbReference>
<name>A0A8B8IDY4_VANTA</name>
<dbReference type="InterPro" id="IPR013087">
    <property type="entry name" value="Znf_C2H2_type"/>
</dbReference>
<reference evidence="8" key="1">
    <citation type="submission" date="2025-08" db="UniProtKB">
        <authorList>
            <consortium name="RefSeq"/>
        </authorList>
    </citation>
    <scope>IDENTIFICATION</scope>
    <source>
        <tissue evidence="8">Whole body</tissue>
    </source>
</reference>
<feature type="domain" description="C2H2-type" evidence="6">
    <location>
        <begin position="137"/>
        <end position="166"/>
    </location>
</feature>
<evidence type="ECO:0000256" key="1">
    <source>
        <dbReference type="ARBA" id="ARBA00022723"/>
    </source>
</evidence>
<evidence type="ECO:0000256" key="2">
    <source>
        <dbReference type="ARBA" id="ARBA00022771"/>
    </source>
</evidence>
<dbReference type="PANTHER" id="PTHR23235">
    <property type="entry name" value="KRUEPPEL-LIKE TRANSCRIPTION FACTOR"/>
    <property type="match status" value="1"/>
</dbReference>
<feature type="compositionally biased region" description="Basic residues" evidence="5">
    <location>
        <begin position="184"/>
        <end position="198"/>
    </location>
</feature>